<gene>
    <name evidence="1" type="ORF">Q3982_03480</name>
</gene>
<evidence type="ECO:0000313" key="2">
    <source>
        <dbReference type="Proteomes" id="UP001168575"/>
    </source>
</evidence>
<protein>
    <submittedName>
        <fullName evidence="1">Uncharacterized protein</fullName>
    </submittedName>
</protein>
<comment type="caution">
    <text evidence="1">The sequence shown here is derived from an EMBL/GenBank/DDBJ whole genome shotgun (WGS) entry which is preliminary data.</text>
</comment>
<evidence type="ECO:0000313" key="1">
    <source>
        <dbReference type="EMBL" id="MDO4841721.1"/>
    </source>
</evidence>
<keyword evidence="2" id="KW-1185">Reference proteome</keyword>
<sequence length="71" mass="8343">MMNEFELYQLDEYHAIGQFVDKNGSLSWQMISTNAPIVNNVIDAEAGFYLCEIDPENFEWDGRRVRIKIEK</sequence>
<name>A0AA43UA20_9ACTN</name>
<organism evidence="1 2">
    <name type="scientific">Phoenicibacter congonensis</name>
    <dbReference type="NCBI Taxonomy" id="1944646"/>
    <lineage>
        <taxon>Bacteria</taxon>
        <taxon>Bacillati</taxon>
        <taxon>Actinomycetota</taxon>
        <taxon>Coriobacteriia</taxon>
        <taxon>Eggerthellales</taxon>
        <taxon>Eggerthellaceae</taxon>
        <taxon>Phoenicibacter</taxon>
    </lineage>
</organism>
<proteinExistence type="predicted"/>
<dbReference type="Proteomes" id="UP001168575">
    <property type="component" value="Unassembled WGS sequence"/>
</dbReference>
<accession>A0AA43UA20</accession>
<dbReference type="EMBL" id="JAUMVS010000042">
    <property type="protein sequence ID" value="MDO4841721.1"/>
    <property type="molecule type" value="Genomic_DNA"/>
</dbReference>
<reference evidence="1" key="1">
    <citation type="submission" date="2023-07" db="EMBL/GenBank/DDBJ databases">
        <title>Between Cages and Wild: Unraveling the Impact of Captivity on Animal Microbiomes and Antimicrobial Resistance.</title>
        <authorList>
            <person name="Schmartz G.P."/>
            <person name="Rehner J."/>
            <person name="Schuff M.J."/>
            <person name="Becker S.L."/>
            <person name="Kravczyk M."/>
            <person name="Gurevich A."/>
            <person name="Francke R."/>
            <person name="Mueller R."/>
            <person name="Keller V."/>
            <person name="Keller A."/>
        </authorList>
    </citation>
    <scope>NUCLEOTIDE SEQUENCE</scope>
    <source>
        <strain evidence="1">S12M_St_49</strain>
    </source>
</reference>
<dbReference type="AlphaFoldDB" id="A0AA43UA20"/>